<keyword evidence="2" id="KW-1185">Reference proteome</keyword>
<proteinExistence type="predicted"/>
<feature type="non-terminal residue" evidence="1">
    <location>
        <position position="1"/>
    </location>
</feature>
<sequence length="52" mass="6080">MLTSLVMFSRNVNLDLRIFQDNISRTELLARLALLEINTRNKTPNLRFKSTT</sequence>
<gene>
    <name evidence="1" type="ORF">AFUS01_LOCUS38643</name>
</gene>
<evidence type="ECO:0000313" key="1">
    <source>
        <dbReference type="EMBL" id="CAG7828734.1"/>
    </source>
</evidence>
<accession>A0A8J2PPG1</accession>
<reference evidence="1" key="1">
    <citation type="submission" date="2021-06" db="EMBL/GenBank/DDBJ databases">
        <authorList>
            <person name="Hodson N. C."/>
            <person name="Mongue J. A."/>
            <person name="Jaron S. K."/>
        </authorList>
    </citation>
    <scope>NUCLEOTIDE SEQUENCE</scope>
</reference>
<dbReference type="AlphaFoldDB" id="A0A8J2PPG1"/>
<comment type="caution">
    <text evidence="1">The sequence shown here is derived from an EMBL/GenBank/DDBJ whole genome shotgun (WGS) entry which is preliminary data.</text>
</comment>
<dbReference type="EMBL" id="CAJVCH010548613">
    <property type="protein sequence ID" value="CAG7828734.1"/>
    <property type="molecule type" value="Genomic_DNA"/>
</dbReference>
<organism evidence="1 2">
    <name type="scientific">Allacma fusca</name>
    <dbReference type="NCBI Taxonomy" id="39272"/>
    <lineage>
        <taxon>Eukaryota</taxon>
        <taxon>Metazoa</taxon>
        <taxon>Ecdysozoa</taxon>
        <taxon>Arthropoda</taxon>
        <taxon>Hexapoda</taxon>
        <taxon>Collembola</taxon>
        <taxon>Symphypleona</taxon>
        <taxon>Sminthuridae</taxon>
        <taxon>Allacma</taxon>
    </lineage>
</organism>
<name>A0A8J2PPG1_9HEXA</name>
<protein>
    <submittedName>
        <fullName evidence="1">Uncharacterized protein</fullName>
    </submittedName>
</protein>
<evidence type="ECO:0000313" key="2">
    <source>
        <dbReference type="Proteomes" id="UP000708208"/>
    </source>
</evidence>
<dbReference type="Proteomes" id="UP000708208">
    <property type="component" value="Unassembled WGS sequence"/>
</dbReference>